<feature type="domain" description="SsuA/THI5-like" evidence="5">
    <location>
        <begin position="44"/>
        <end position="253"/>
    </location>
</feature>
<protein>
    <submittedName>
        <fullName evidence="6">NMT1/THI5 like protein</fullName>
    </submittedName>
</protein>
<dbReference type="Pfam" id="PF09084">
    <property type="entry name" value="NMT1"/>
    <property type="match status" value="1"/>
</dbReference>
<evidence type="ECO:0000256" key="3">
    <source>
        <dbReference type="ARBA" id="ARBA00022729"/>
    </source>
</evidence>
<evidence type="ECO:0000313" key="6">
    <source>
        <dbReference type="EMBL" id="SLN55298.1"/>
    </source>
</evidence>
<dbReference type="GO" id="GO:0042918">
    <property type="term" value="P:alkanesulfonate transmembrane transport"/>
    <property type="evidence" value="ECO:0007669"/>
    <property type="project" value="TreeGrafter"/>
</dbReference>
<dbReference type="RefSeq" id="WP_085883739.1">
    <property type="nucleotide sequence ID" value="NZ_FWFR01000002.1"/>
</dbReference>
<gene>
    <name evidence="6" type="ORF">OCH7691_02377</name>
</gene>
<dbReference type="Gene3D" id="3.40.190.10">
    <property type="entry name" value="Periplasmic binding protein-like II"/>
    <property type="match status" value="2"/>
</dbReference>
<feature type="chain" id="PRO_5012893149" evidence="4">
    <location>
        <begin position="30"/>
        <end position="344"/>
    </location>
</feature>
<accession>A0A1Y5T4U8</accession>
<evidence type="ECO:0000256" key="4">
    <source>
        <dbReference type="SAM" id="SignalP"/>
    </source>
</evidence>
<dbReference type="InParanoid" id="A0A1Y5T4U8"/>
<organism evidence="6 7">
    <name type="scientific">Oceanibacterium hippocampi</name>
    <dbReference type="NCBI Taxonomy" id="745714"/>
    <lineage>
        <taxon>Bacteria</taxon>
        <taxon>Pseudomonadati</taxon>
        <taxon>Pseudomonadota</taxon>
        <taxon>Alphaproteobacteria</taxon>
        <taxon>Sneathiellales</taxon>
        <taxon>Sneathiellaceae</taxon>
        <taxon>Oceanibacterium</taxon>
    </lineage>
</organism>
<comment type="subcellular location">
    <subcellularLocation>
        <location evidence="1">Periplasm</location>
    </subcellularLocation>
</comment>
<proteinExistence type="inferred from homology"/>
<dbReference type="EMBL" id="FWFR01000002">
    <property type="protein sequence ID" value="SLN55298.1"/>
    <property type="molecule type" value="Genomic_DNA"/>
</dbReference>
<dbReference type="AlphaFoldDB" id="A0A1Y5T4U8"/>
<dbReference type="SUPFAM" id="SSF53850">
    <property type="entry name" value="Periplasmic binding protein-like II"/>
    <property type="match status" value="1"/>
</dbReference>
<dbReference type="OrthoDB" id="9815602at2"/>
<dbReference type="InterPro" id="IPR015168">
    <property type="entry name" value="SsuA/THI5"/>
</dbReference>
<sequence>MLSSFKGRLVATAFGAALAAAALAQPAQAAEKVVVCALTFVSSSPLFIAADKGYYAEEGLEAEFKFFRAAQPVAVGIASGDCDFGVTAFTGGFFNLAGKGALKVIGAQSREEPGFDFVGFLASNQAYEAGLKSVEDLPGHSFGMTQVGSSFHYNIGLMADKFGWPDDAVALKPLQSVPNMIGAIKSGQVDSIALPAHIVAGLTGSGSAKLIGWVHDYTPWQLGGLFTSAKNVSERRPVVEAFVRAYQHAARDYHEAFNKLENGKRVFGSEAEALVPIIEKYTKAKPDAIYAGSPFIDPDGRLKVDQIYQQVAWMKKKGLVDESVDPKSFLDLSFISGHYGVPAN</sequence>
<evidence type="ECO:0000256" key="2">
    <source>
        <dbReference type="ARBA" id="ARBA00010742"/>
    </source>
</evidence>
<evidence type="ECO:0000313" key="7">
    <source>
        <dbReference type="Proteomes" id="UP000193200"/>
    </source>
</evidence>
<reference evidence="6 7" key="1">
    <citation type="submission" date="2017-03" db="EMBL/GenBank/DDBJ databases">
        <authorList>
            <person name="Afonso C.L."/>
            <person name="Miller P.J."/>
            <person name="Scott M.A."/>
            <person name="Spackman E."/>
            <person name="Goraichik I."/>
            <person name="Dimitrov K.M."/>
            <person name="Suarez D.L."/>
            <person name="Swayne D.E."/>
        </authorList>
    </citation>
    <scope>NUCLEOTIDE SEQUENCE [LARGE SCALE GENOMIC DNA]</scope>
    <source>
        <strain evidence="6 7">CECT 7691</strain>
    </source>
</reference>
<feature type="signal peptide" evidence="4">
    <location>
        <begin position="1"/>
        <end position="29"/>
    </location>
</feature>
<dbReference type="Proteomes" id="UP000193200">
    <property type="component" value="Unassembled WGS sequence"/>
</dbReference>
<dbReference type="GO" id="GO:0042597">
    <property type="term" value="C:periplasmic space"/>
    <property type="evidence" value="ECO:0007669"/>
    <property type="project" value="UniProtKB-SubCell"/>
</dbReference>
<dbReference type="PANTHER" id="PTHR30024">
    <property type="entry name" value="ALIPHATIC SULFONATES-BINDING PROTEIN-RELATED"/>
    <property type="match status" value="1"/>
</dbReference>
<dbReference type="PANTHER" id="PTHR30024:SF47">
    <property type="entry name" value="TAURINE-BINDING PERIPLASMIC PROTEIN"/>
    <property type="match status" value="1"/>
</dbReference>
<keyword evidence="7" id="KW-1185">Reference proteome</keyword>
<evidence type="ECO:0000259" key="5">
    <source>
        <dbReference type="Pfam" id="PF09084"/>
    </source>
</evidence>
<keyword evidence="3 4" id="KW-0732">Signal</keyword>
<comment type="similarity">
    <text evidence="2">Belongs to the bacterial solute-binding protein SsuA/TauA family.</text>
</comment>
<name>A0A1Y5T4U8_9PROT</name>
<evidence type="ECO:0000256" key="1">
    <source>
        <dbReference type="ARBA" id="ARBA00004418"/>
    </source>
</evidence>